<name>A0AAW0CD28_9AGAR</name>
<evidence type="ECO:0000313" key="4">
    <source>
        <dbReference type="Proteomes" id="UP001362999"/>
    </source>
</evidence>
<accession>A0AAW0CD28</accession>
<dbReference type="Pfam" id="PF20415">
    <property type="entry name" value="DUF6699"/>
    <property type="match status" value="1"/>
</dbReference>
<dbReference type="Proteomes" id="UP001362999">
    <property type="component" value="Unassembled WGS sequence"/>
</dbReference>
<organism evidence="3 4">
    <name type="scientific">Favolaschia claudopus</name>
    <dbReference type="NCBI Taxonomy" id="2862362"/>
    <lineage>
        <taxon>Eukaryota</taxon>
        <taxon>Fungi</taxon>
        <taxon>Dikarya</taxon>
        <taxon>Basidiomycota</taxon>
        <taxon>Agaricomycotina</taxon>
        <taxon>Agaricomycetes</taxon>
        <taxon>Agaricomycetidae</taxon>
        <taxon>Agaricales</taxon>
        <taxon>Marasmiineae</taxon>
        <taxon>Mycenaceae</taxon>
        <taxon>Favolaschia</taxon>
    </lineage>
</organism>
<dbReference type="AlphaFoldDB" id="A0AAW0CD28"/>
<proteinExistence type="predicted"/>
<comment type="caution">
    <text evidence="3">The sequence shown here is derived from an EMBL/GenBank/DDBJ whole genome shotgun (WGS) entry which is preliminary data.</text>
</comment>
<dbReference type="EMBL" id="JAWWNJ010000019">
    <property type="protein sequence ID" value="KAK7036222.1"/>
    <property type="molecule type" value="Genomic_DNA"/>
</dbReference>
<gene>
    <name evidence="3" type="ORF">R3P38DRAFT_2911049</name>
</gene>
<feature type="domain" description="DUF6699" evidence="2">
    <location>
        <begin position="52"/>
        <end position="184"/>
    </location>
</feature>
<sequence>MSKQSNVRFDPNAVVHEAPARPSTQSTDKHSTLDPALTAKGCLSLDFSLPAAIVKEHFKLDDDVLNRAASQPHAARLCVRVPYPTGSRGLCIVDIRPCVPERRYVSVGDVLTQVHKKLRDPPDGDAAKEDGLPDVFEKRVRFFETYAYASGAPDPSVSVRAERAGGVRRVDCLRGKVVFAGLTYKTEVFEANTRVEIWQLDLDLAPRYAHA</sequence>
<evidence type="ECO:0000313" key="3">
    <source>
        <dbReference type="EMBL" id="KAK7036222.1"/>
    </source>
</evidence>
<dbReference type="InterPro" id="IPR046522">
    <property type="entry name" value="DUF6699"/>
</dbReference>
<feature type="region of interest" description="Disordered" evidence="1">
    <location>
        <begin position="1"/>
        <end position="32"/>
    </location>
</feature>
<evidence type="ECO:0000259" key="2">
    <source>
        <dbReference type="Pfam" id="PF20415"/>
    </source>
</evidence>
<reference evidence="3 4" key="1">
    <citation type="journal article" date="2024" name="J Genomics">
        <title>Draft genome sequencing and assembly of Favolaschia claudopus CIRM-BRFM 2984 isolated from oak limbs.</title>
        <authorList>
            <person name="Navarro D."/>
            <person name="Drula E."/>
            <person name="Chaduli D."/>
            <person name="Cazenave R."/>
            <person name="Ahrendt S."/>
            <person name="Wang J."/>
            <person name="Lipzen A."/>
            <person name="Daum C."/>
            <person name="Barry K."/>
            <person name="Grigoriev I.V."/>
            <person name="Favel A."/>
            <person name="Rosso M.N."/>
            <person name="Martin F."/>
        </authorList>
    </citation>
    <scope>NUCLEOTIDE SEQUENCE [LARGE SCALE GENOMIC DNA]</scope>
    <source>
        <strain evidence="3 4">CIRM-BRFM 2984</strain>
    </source>
</reference>
<evidence type="ECO:0000256" key="1">
    <source>
        <dbReference type="SAM" id="MobiDB-lite"/>
    </source>
</evidence>
<keyword evidence="4" id="KW-1185">Reference proteome</keyword>
<protein>
    <recommendedName>
        <fullName evidence="2">DUF6699 domain-containing protein</fullName>
    </recommendedName>
</protein>